<dbReference type="Proteomes" id="UP000299102">
    <property type="component" value="Unassembled WGS sequence"/>
</dbReference>
<protein>
    <submittedName>
        <fullName evidence="1">Uncharacterized protein</fullName>
    </submittedName>
</protein>
<accession>A0A4C1UG73</accession>
<organism evidence="1 2">
    <name type="scientific">Eumeta variegata</name>
    <name type="common">Bagworm moth</name>
    <name type="synonym">Eumeta japonica</name>
    <dbReference type="NCBI Taxonomy" id="151549"/>
    <lineage>
        <taxon>Eukaryota</taxon>
        <taxon>Metazoa</taxon>
        <taxon>Ecdysozoa</taxon>
        <taxon>Arthropoda</taxon>
        <taxon>Hexapoda</taxon>
        <taxon>Insecta</taxon>
        <taxon>Pterygota</taxon>
        <taxon>Neoptera</taxon>
        <taxon>Endopterygota</taxon>
        <taxon>Lepidoptera</taxon>
        <taxon>Glossata</taxon>
        <taxon>Ditrysia</taxon>
        <taxon>Tineoidea</taxon>
        <taxon>Psychidae</taxon>
        <taxon>Oiketicinae</taxon>
        <taxon>Eumeta</taxon>
    </lineage>
</organism>
<dbReference type="AlphaFoldDB" id="A0A4C1UG73"/>
<comment type="caution">
    <text evidence="1">The sequence shown here is derived from an EMBL/GenBank/DDBJ whole genome shotgun (WGS) entry which is preliminary data.</text>
</comment>
<name>A0A4C1UG73_EUMVA</name>
<sequence length="104" mass="11339">MLDAFGIQIHDLVESVARIHSLHHLGSQSPFLLRAIERCEEVRPPSLCCVIDPCTAEGPRSGPPPVRMSNVTALWFEDVTPRTTCHSSALSSRAELHAVTPTAL</sequence>
<evidence type="ECO:0000313" key="1">
    <source>
        <dbReference type="EMBL" id="GBP25150.1"/>
    </source>
</evidence>
<gene>
    <name evidence="1" type="ORF">EVAR_19632_1</name>
</gene>
<evidence type="ECO:0000313" key="2">
    <source>
        <dbReference type="Proteomes" id="UP000299102"/>
    </source>
</evidence>
<dbReference type="EMBL" id="BGZK01000169">
    <property type="protein sequence ID" value="GBP25150.1"/>
    <property type="molecule type" value="Genomic_DNA"/>
</dbReference>
<reference evidence="1 2" key="1">
    <citation type="journal article" date="2019" name="Commun. Biol.">
        <title>The bagworm genome reveals a unique fibroin gene that provides high tensile strength.</title>
        <authorList>
            <person name="Kono N."/>
            <person name="Nakamura H."/>
            <person name="Ohtoshi R."/>
            <person name="Tomita M."/>
            <person name="Numata K."/>
            <person name="Arakawa K."/>
        </authorList>
    </citation>
    <scope>NUCLEOTIDE SEQUENCE [LARGE SCALE GENOMIC DNA]</scope>
</reference>
<proteinExistence type="predicted"/>
<keyword evidence="2" id="KW-1185">Reference proteome</keyword>